<evidence type="ECO:0000256" key="5">
    <source>
        <dbReference type="ARBA" id="ARBA00023136"/>
    </source>
</evidence>
<dbReference type="NCBIfam" id="TIGR02532">
    <property type="entry name" value="IV_pilin_GFxxxE"/>
    <property type="match status" value="1"/>
</dbReference>
<evidence type="ECO:0000256" key="4">
    <source>
        <dbReference type="ARBA" id="ARBA00022989"/>
    </source>
</evidence>
<organism evidence="7 8">
    <name type="scientific">Clostridium saudiense</name>
    <dbReference type="NCBI Taxonomy" id="1414720"/>
    <lineage>
        <taxon>Bacteria</taxon>
        <taxon>Bacillati</taxon>
        <taxon>Bacillota</taxon>
        <taxon>Clostridia</taxon>
        <taxon>Eubacteriales</taxon>
        <taxon>Clostridiaceae</taxon>
        <taxon>Clostridium</taxon>
    </lineage>
</organism>
<name>A0ABS2FDF4_9CLOT</name>
<protein>
    <submittedName>
        <fullName evidence="7">Prepilin-type N-terminal cleavage/methylation domain-containing protein</fullName>
    </submittedName>
</protein>
<dbReference type="PANTHER" id="PTHR30093:SF44">
    <property type="entry name" value="TYPE II SECRETION SYSTEM CORE PROTEIN G"/>
    <property type="match status" value="1"/>
</dbReference>
<proteinExistence type="predicted"/>
<dbReference type="Pfam" id="PF07963">
    <property type="entry name" value="N_methyl"/>
    <property type="match status" value="1"/>
</dbReference>
<dbReference type="Gene3D" id="3.30.700.10">
    <property type="entry name" value="Glycoprotein, Type 4 Pilin"/>
    <property type="match status" value="1"/>
</dbReference>
<sequence>MEVKNMNLTKKRKKKGFTLIELMAVIAIIAILAAVLVPTVTGYINRSKKTAIVSQVRSVISAVETNNATATGTAIIGADTTIDELVGKKWDSDTEPSNAKIESDLLTPESVNRLSDMTVGVAQMINKDTDAVKNIGLKKDGTFLWYKSGDKYYTADGKEKGTEPTEQTES</sequence>
<comment type="caution">
    <text evidence="7">The sequence shown here is derived from an EMBL/GenBank/DDBJ whole genome shotgun (WGS) entry which is preliminary data.</text>
</comment>
<evidence type="ECO:0000256" key="1">
    <source>
        <dbReference type="ARBA" id="ARBA00004167"/>
    </source>
</evidence>
<dbReference type="PROSITE" id="PS00409">
    <property type="entry name" value="PROKAR_NTER_METHYL"/>
    <property type="match status" value="1"/>
</dbReference>
<keyword evidence="2" id="KW-0488">Methylation</keyword>
<dbReference type="InterPro" id="IPR045584">
    <property type="entry name" value="Pilin-like"/>
</dbReference>
<dbReference type="SUPFAM" id="SSF54523">
    <property type="entry name" value="Pili subunits"/>
    <property type="match status" value="1"/>
</dbReference>
<evidence type="ECO:0000313" key="7">
    <source>
        <dbReference type="EMBL" id="MBM6818021.1"/>
    </source>
</evidence>
<dbReference type="Proteomes" id="UP000767334">
    <property type="component" value="Unassembled WGS sequence"/>
</dbReference>
<keyword evidence="5 6" id="KW-0472">Membrane</keyword>
<dbReference type="PANTHER" id="PTHR30093">
    <property type="entry name" value="GENERAL SECRETION PATHWAY PROTEIN G"/>
    <property type="match status" value="1"/>
</dbReference>
<evidence type="ECO:0000256" key="3">
    <source>
        <dbReference type="ARBA" id="ARBA00022692"/>
    </source>
</evidence>
<keyword evidence="8" id="KW-1185">Reference proteome</keyword>
<gene>
    <name evidence="7" type="ORF">H6A19_01495</name>
</gene>
<keyword evidence="3 6" id="KW-0812">Transmembrane</keyword>
<accession>A0ABS2FDF4</accession>
<evidence type="ECO:0000313" key="8">
    <source>
        <dbReference type="Proteomes" id="UP000767334"/>
    </source>
</evidence>
<dbReference type="InterPro" id="IPR012902">
    <property type="entry name" value="N_methyl_site"/>
</dbReference>
<keyword evidence="4 6" id="KW-1133">Transmembrane helix</keyword>
<reference evidence="7 8" key="1">
    <citation type="journal article" date="2021" name="Sci. Rep.">
        <title>The distribution of antibiotic resistance genes in chicken gut microbiota commensals.</title>
        <authorList>
            <person name="Juricova H."/>
            <person name="Matiasovicova J."/>
            <person name="Kubasova T."/>
            <person name="Cejkova D."/>
            <person name="Rychlik I."/>
        </authorList>
    </citation>
    <scope>NUCLEOTIDE SEQUENCE [LARGE SCALE GENOMIC DNA]</scope>
    <source>
        <strain evidence="7 8">An435</strain>
    </source>
</reference>
<dbReference type="EMBL" id="JACJLL010000005">
    <property type="protein sequence ID" value="MBM6818021.1"/>
    <property type="molecule type" value="Genomic_DNA"/>
</dbReference>
<evidence type="ECO:0000256" key="6">
    <source>
        <dbReference type="SAM" id="Phobius"/>
    </source>
</evidence>
<comment type="subcellular location">
    <subcellularLocation>
        <location evidence="1">Membrane</location>
        <topology evidence="1">Single-pass membrane protein</topology>
    </subcellularLocation>
</comment>
<feature type="transmembrane region" description="Helical" evidence="6">
    <location>
        <begin position="20"/>
        <end position="44"/>
    </location>
</feature>
<evidence type="ECO:0000256" key="2">
    <source>
        <dbReference type="ARBA" id="ARBA00022481"/>
    </source>
</evidence>